<name>A0A6N8EX46_PAEMA</name>
<dbReference type="RefSeq" id="WP_155620695.1">
    <property type="nucleotide sequence ID" value="NZ_WNZZ01000017.1"/>
</dbReference>
<organism evidence="1 2">
    <name type="scientific">Paenibacillus macerans</name>
    <name type="common">Bacillus macerans</name>
    <dbReference type="NCBI Taxonomy" id="44252"/>
    <lineage>
        <taxon>Bacteria</taxon>
        <taxon>Bacillati</taxon>
        <taxon>Bacillota</taxon>
        <taxon>Bacilli</taxon>
        <taxon>Bacillales</taxon>
        <taxon>Paenibacillaceae</taxon>
        <taxon>Paenibacillus</taxon>
    </lineage>
</organism>
<protein>
    <recommendedName>
        <fullName evidence="3">Head-tail adaptor protein</fullName>
    </recommendedName>
</protein>
<dbReference type="Proteomes" id="UP000442469">
    <property type="component" value="Unassembled WGS sequence"/>
</dbReference>
<dbReference type="EMBL" id="WNZZ01000017">
    <property type="protein sequence ID" value="MUG24766.1"/>
    <property type="molecule type" value="Genomic_DNA"/>
</dbReference>
<dbReference type="AlphaFoldDB" id="A0A6N8EX46"/>
<comment type="caution">
    <text evidence="1">The sequence shown here is derived from an EMBL/GenBank/DDBJ whole genome shotgun (WGS) entry which is preliminary data.</text>
</comment>
<reference evidence="1 2" key="1">
    <citation type="submission" date="2019-11" db="EMBL/GenBank/DDBJ databases">
        <title>Draft genome sequences of five Paenibacillus species of dairy origin.</title>
        <authorList>
            <person name="Olajide A.M."/>
            <person name="Chen S."/>
            <person name="Lapointe G."/>
        </authorList>
    </citation>
    <scope>NUCLEOTIDE SEQUENCE [LARGE SCALE GENOMIC DNA]</scope>
    <source>
        <strain evidence="1 2">3CT49</strain>
    </source>
</reference>
<gene>
    <name evidence="1" type="ORF">GNQ08_20570</name>
</gene>
<evidence type="ECO:0008006" key="3">
    <source>
        <dbReference type="Google" id="ProtNLM"/>
    </source>
</evidence>
<proteinExistence type="predicted"/>
<accession>A0A6N8EX46</accession>
<evidence type="ECO:0000313" key="1">
    <source>
        <dbReference type="EMBL" id="MUG24766.1"/>
    </source>
</evidence>
<sequence>MRKFRFAAMMRKYNTTYTAVRTAEGKRDPDGVWIPGGPERVSLRGHIQPISERLMQAEAGRYTEEDRMLYTLHTHQPDERIDYLGIQYIVSETKEREYSDINQYVLTKVVVNDPV</sequence>
<evidence type="ECO:0000313" key="2">
    <source>
        <dbReference type="Proteomes" id="UP000442469"/>
    </source>
</evidence>